<name>A0A3G8JQJ6_9ACTN</name>
<organism evidence="1 2">
    <name type="scientific">Gordonia insulae</name>
    <dbReference type="NCBI Taxonomy" id="2420509"/>
    <lineage>
        <taxon>Bacteria</taxon>
        <taxon>Bacillati</taxon>
        <taxon>Actinomycetota</taxon>
        <taxon>Actinomycetes</taxon>
        <taxon>Mycobacteriales</taxon>
        <taxon>Gordoniaceae</taxon>
        <taxon>Gordonia</taxon>
    </lineage>
</organism>
<accession>A0A3G8JQJ6</accession>
<protein>
    <submittedName>
        <fullName evidence="1">Uncharacterized protein</fullName>
    </submittedName>
</protein>
<dbReference type="AlphaFoldDB" id="A0A3G8JQJ6"/>
<proteinExistence type="predicted"/>
<reference evidence="1 2" key="1">
    <citation type="submission" date="2018-11" db="EMBL/GenBank/DDBJ databases">
        <title>Gordonia insulae sp. nov., isolated from an island soil.</title>
        <authorList>
            <person name="Kim Y.S."/>
            <person name="Kim S.B."/>
        </authorList>
    </citation>
    <scope>NUCLEOTIDE SEQUENCE [LARGE SCALE GENOMIC DNA]</scope>
    <source>
        <strain evidence="1 2">MMS17-SY073</strain>
    </source>
</reference>
<sequence length="53" mass="5855">MDEFPFAEPRRSVDNARHTGMLRHPIAQYSLVASEMTFAGSADATQLQAKFVG</sequence>
<dbReference type="Proteomes" id="UP000271469">
    <property type="component" value="Chromosome"/>
</dbReference>
<evidence type="ECO:0000313" key="2">
    <source>
        <dbReference type="Proteomes" id="UP000271469"/>
    </source>
</evidence>
<dbReference type="EMBL" id="CP033972">
    <property type="protein sequence ID" value="AZG47203.1"/>
    <property type="molecule type" value="Genomic_DNA"/>
</dbReference>
<evidence type="ECO:0000313" key="1">
    <source>
        <dbReference type="EMBL" id="AZG47203.1"/>
    </source>
</evidence>
<gene>
    <name evidence="1" type="ORF">D7316_03811</name>
</gene>
<dbReference type="KEGG" id="gom:D7316_03811"/>
<keyword evidence="2" id="KW-1185">Reference proteome</keyword>